<gene>
    <name evidence="3" type="ORF">K3721_13560</name>
</gene>
<dbReference type="KEGG" id="lcae:K3721_13560"/>
<name>A0A9Q9HH66_LEICA</name>
<feature type="compositionally biased region" description="Basic and acidic residues" evidence="2">
    <location>
        <begin position="511"/>
        <end position="522"/>
    </location>
</feature>
<dbReference type="AlphaFoldDB" id="A0A9Q9HH66"/>
<dbReference type="EMBL" id="CP081070">
    <property type="protein sequence ID" value="UWQ53029.1"/>
    <property type="molecule type" value="Genomic_DNA"/>
</dbReference>
<dbReference type="GO" id="GO:0015074">
    <property type="term" value="P:DNA integration"/>
    <property type="evidence" value="ECO:0007669"/>
    <property type="project" value="InterPro"/>
</dbReference>
<accession>A0A9Q9HH66</accession>
<feature type="compositionally biased region" description="Basic and acidic residues" evidence="2">
    <location>
        <begin position="210"/>
        <end position="233"/>
    </location>
</feature>
<keyword evidence="1" id="KW-0233">DNA recombination</keyword>
<dbReference type="Proteomes" id="UP001058713">
    <property type="component" value="Chromosome"/>
</dbReference>
<dbReference type="Gene3D" id="1.10.443.10">
    <property type="entry name" value="Intergrase catalytic core"/>
    <property type="match status" value="1"/>
</dbReference>
<dbReference type="RefSeq" id="WP_259970752.1">
    <property type="nucleotide sequence ID" value="NZ_CP081070.1"/>
</dbReference>
<dbReference type="SUPFAM" id="SSF56349">
    <property type="entry name" value="DNA breaking-rejoining enzymes"/>
    <property type="match status" value="1"/>
</dbReference>
<evidence type="ECO:0000256" key="1">
    <source>
        <dbReference type="ARBA" id="ARBA00023172"/>
    </source>
</evidence>
<evidence type="ECO:0000313" key="4">
    <source>
        <dbReference type="Proteomes" id="UP001058713"/>
    </source>
</evidence>
<organism evidence="3 4">
    <name type="scientific">Leisingera caerulea</name>
    <name type="common">Phaeobacter caeruleus</name>
    <dbReference type="NCBI Taxonomy" id="506591"/>
    <lineage>
        <taxon>Bacteria</taxon>
        <taxon>Pseudomonadati</taxon>
        <taxon>Pseudomonadota</taxon>
        <taxon>Alphaproteobacteria</taxon>
        <taxon>Rhodobacterales</taxon>
        <taxon>Roseobacteraceae</taxon>
        <taxon>Leisingera</taxon>
    </lineage>
</organism>
<evidence type="ECO:0000256" key="2">
    <source>
        <dbReference type="SAM" id="MobiDB-lite"/>
    </source>
</evidence>
<feature type="region of interest" description="Disordered" evidence="2">
    <location>
        <begin position="202"/>
        <end position="237"/>
    </location>
</feature>
<reference evidence="3" key="1">
    <citation type="submission" date="2021-08" db="EMBL/GenBank/DDBJ databases">
        <authorList>
            <person name="Nwanade C."/>
            <person name="Wang M."/>
            <person name="Masoudi A."/>
            <person name="Yu Z."/>
            <person name="Liu J."/>
        </authorList>
    </citation>
    <scope>NUCLEOTIDE SEQUENCE</scope>
    <source>
        <strain evidence="3">S122</strain>
    </source>
</reference>
<evidence type="ECO:0008006" key="5">
    <source>
        <dbReference type="Google" id="ProtNLM"/>
    </source>
</evidence>
<proteinExistence type="predicted"/>
<protein>
    <recommendedName>
        <fullName evidence="5">Integrase</fullName>
    </recommendedName>
</protein>
<evidence type="ECO:0000313" key="3">
    <source>
        <dbReference type="EMBL" id="UWQ53029.1"/>
    </source>
</evidence>
<sequence>MTDQIKQAMSGQEITALLTEAARQELGRITLQQDMGPELSDDEIDSRIECLEQDSLNLKRRARRNDFTAVAQPLRAAAGALGIMLPATIPSDLGRRAADLIRELKDVEAKALDGEDARSAASPLVGRFSTLPVDTFLSTQPVLLSETWARALKRYPTKSMKGNIDAIAKVAIEFFGNVPVATITKQKQEEFFAWMARLPKTQGRSHGKNRFTEKARREGRPVKERKQLTKQDEIDTADAEDEAVTEAIRARTDICNLEKRALLVEKLKPRLTMTTLRRNRDGLNRLFKAAADLGCPEAPSAISYKEVERAIQAAAPDDPLYIRVTKPKLRMPWTEERLAQFLTCPIYTGCASVHRRWKPGPLIVRDAFYWVPLILLTAGTRIEEILLLKRNSLRLRNQVHCLALGFTSEARGKTNDAERIIPIPQLLLDLGFVEWIKSLDDTHGPLLFPEIARRTETGKVTVAFGKALTRTLGHLELADFDEDLYAARKTLSSMLRSAKVGDGQRQALGHTRHEGSRPRCAR</sequence>
<dbReference type="GO" id="GO:0003677">
    <property type="term" value="F:DNA binding"/>
    <property type="evidence" value="ECO:0007669"/>
    <property type="project" value="InterPro"/>
</dbReference>
<dbReference type="InterPro" id="IPR011010">
    <property type="entry name" value="DNA_brk_join_enz"/>
</dbReference>
<dbReference type="InterPro" id="IPR013762">
    <property type="entry name" value="Integrase-like_cat_sf"/>
</dbReference>
<dbReference type="GO" id="GO:0006310">
    <property type="term" value="P:DNA recombination"/>
    <property type="evidence" value="ECO:0007669"/>
    <property type="project" value="UniProtKB-KW"/>
</dbReference>
<feature type="region of interest" description="Disordered" evidence="2">
    <location>
        <begin position="502"/>
        <end position="522"/>
    </location>
</feature>